<protein>
    <submittedName>
        <fullName evidence="2">Uncharacterized protein</fullName>
    </submittedName>
</protein>
<dbReference type="AlphaFoldDB" id="A0A229R9Z2"/>
<keyword evidence="3" id="KW-1185">Reference proteome</keyword>
<evidence type="ECO:0000313" key="3">
    <source>
        <dbReference type="Proteomes" id="UP000215223"/>
    </source>
</evidence>
<evidence type="ECO:0000256" key="1">
    <source>
        <dbReference type="SAM" id="MobiDB-lite"/>
    </source>
</evidence>
<comment type="caution">
    <text evidence="2">The sequence shown here is derived from an EMBL/GenBank/DDBJ whole genome shotgun (WGS) entry which is preliminary data.</text>
</comment>
<dbReference type="RefSeq" id="WP_093939370.1">
    <property type="nucleotide sequence ID" value="NZ_NMQT01000216.1"/>
</dbReference>
<feature type="compositionally biased region" description="Basic and acidic residues" evidence="1">
    <location>
        <begin position="137"/>
        <end position="147"/>
    </location>
</feature>
<sequence>MADTAVPDKDNWLGDIILRVKDPIGYEVDKATAAEIATNAQVQQAAHGPGIYLDRDHAEQMVKQATGILRQLENDQRVTQALERMKSAAEDPVSLGFTKAATWNGGQPGAFAYGAGHVRLEILYLGELIRRLEKALGRTSENDHESGKNLGGAVQEGDY</sequence>
<dbReference type="EMBL" id="NMQT01000216">
    <property type="protein sequence ID" value="OXM43483.1"/>
    <property type="molecule type" value="Genomic_DNA"/>
</dbReference>
<proteinExistence type="predicted"/>
<reference evidence="2 3" key="1">
    <citation type="submission" date="2017-07" db="EMBL/GenBank/DDBJ databases">
        <title>Amycolatopsis thailandensis Genome sequencing and assembly.</title>
        <authorList>
            <person name="Kaur N."/>
            <person name="Mayilraj S."/>
        </authorList>
    </citation>
    <scope>NUCLEOTIDE SEQUENCE [LARGE SCALE GENOMIC DNA]</scope>
    <source>
        <strain evidence="2 3">JCM 16380</strain>
    </source>
</reference>
<dbReference type="OrthoDB" id="3627292at2"/>
<dbReference type="Proteomes" id="UP000215223">
    <property type="component" value="Unassembled WGS sequence"/>
</dbReference>
<gene>
    <name evidence="2" type="ORF">CFP71_41580</name>
</gene>
<accession>A0A229R9Z2</accession>
<name>A0A229R9Z2_9PSEU</name>
<organism evidence="2 3">
    <name type="scientific">Amycolatopsis thailandensis</name>
    <dbReference type="NCBI Taxonomy" id="589330"/>
    <lineage>
        <taxon>Bacteria</taxon>
        <taxon>Bacillati</taxon>
        <taxon>Actinomycetota</taxon>
        <taxon>Actinomycetes</taxon>
        <taxon>Pseudonocardiales</taxon>
        <taxon>Pseudonocardiaceae</taxon>
        <taxon>Amycolatopsis</taxon>
    </lineage>
</organism>
<evidence type="ECO:0000313" key="2">
    <source>
        <dbReference type="EMBL" id="OXM43483.1"/>
    </source>
</evidence>
<feature type="region of interest" description="Disordered" evidence="1">
    <location>
        <begin position="137"/>
        <end position="159"/>
    </location>
</feature>